<reference evidence="2" key="1">
    <citation type="submission" date="2020-03" db="EMBL/GenBank/DDBJ databases">
        <title>The deep terrestrial virosphere.</title>
        <authorList>
            <person name="Holmfeldt K."/>
            <person name="Nilsson E."/>
            <person name="Simone D."/>
            <person name="Lopez-Fernandez M."/>
            <person name="Wu X."/>
            <person name="de Brujin I."/>
            <person name="Lundin D."/>
            <person name="Andersson A."/>
            <person name="Bertilsson S."/>
            <person name="Dopson M."/>
        </authorList>
    </citation>
    <scope>NUCLEOTIDE SEQUENCE</scope>
    <source>
        <strain evidence="2">TM448B02137</strain>
    </source>
</reference>
<dbReference type="InterPro" id="IPR009045">
    <property type="entry name" value="Zn_M74/Hedgehog-like"/>
</dbReference>
<organism evidence="2">
    <name type="scientific">viral metagenome</name>
    <dbReference type="NCBI Taxonomy" id="1070528"/>
    <lineage>
        <taxon>unclassified sequences</taxon>
        <taxon>metagenomes</taxon>
        <taxon>organismal metagenomes</taxon>
    </lineage>
</organism>
<name>A0A6M3XSV1_9ZZZZ</name>
<dbReference type="Gene3D" id="3.30.1380.10">
    <property type="match status" value="1"/>
</dbReference>
<accession>A0A6M3XSV1</accession>
<dbReference type="InterPro" id="IPR013230">
    <property type="entry name" value="Peptidase_M15A_C"/>
</dbReference>
<dbReference type="SUPFAM" id="SSF55166">
    <property type="entry name" value="Hedgehog/DD-peptidase"/>
    <property type="match status" value="1"/>
</dbReference>
<dbReference type="EMBL" id="MT144880">
    <property type="protein sequence ID" value="QJI00853.1"/>
    <property type="molecule type" value="Genomic_DNA"/>
</dbReference>
<feature type="domain" description="Peptidase M15A C-terminal" evidence="1">
    <location>
        <begin position="3"/>
        <end position="102"/>
    </location>
</feature>
<protein>
    <submittedName>
        <fullName evidence="2">Putative peptidase</fullName>
    </submittedName>
</protein>
<dbReference type="AlphaFoldDB" id="A0A6M3XSV1"/>
<evidence type="ECO:0000313" key="2">
    <source>
        <dbReference type="EMBL" id="QJI00853.1"/>
    </source>
</evidence>
<dbReference type="Pfam" id="PF08291">
    <property type="entry name" value="Peptidase_M15_3"/>
    <property type="match status" value="1"/>
</dbReference>
<evidence type="ECO:0000259" key="1">
    <source>
        <dbReference type="Pfam" id="PF08291"/>
    </source>
</evidence>
<sequence length="115" mass="12934">MKYFKLEEFDCPCCKQGEMKPEFLAILDNAREMAGVPFRINSGFRCEKHNKEVGGKPTSSHLFGYACDISADTSYKRYKVLKGLILAGFTRIGIGSNFIHADSDSSKPPEALWLY</sequence>
<gene>
    <name evidence="2" type="ORF">TM448B02137_0012</name>
</gene>
<proteinExistence type="predicted"/>